<name>A0ACD5BGQ1_9PSEU</name>
<dbReference type="Proteomes" id="UP001456344">
    <property type="component" value="Chromosome"/>
</dbReference>
<reference evidence="1" key="1">
    <citation type="submission" date="2023-10" db="EMBL/GenBank/DDBJ databases">
        <title>Whole genome sequencing of actinobacterial strain Amycolatopsis sp. (BCA-696) identifies the underlying plant growth-promoting genes.</title>
        <authorList>
            <person name="Gandham P."/>
            <person name="Vadla N."/>
            <person name="Saji A."/>
            <person name="Srinivas V."/>
            <person name="Ruperao P."/>
            <person name="Selvanayagam S."/>
            <person name="Saxena R.K."/>
            <person name="Rathore A."/>
            <person name="Gopalakrishnan S."/>
            <person name="Thakur V."/>
        </authorList>
    </citation>
    <scope>NUCLEOTIDE SEQUENCE</scope>
    <source>
        <strain evidence="1">BCA-696</strain>
    </source>
</reference>
<accession>A0ACD5BGQ1</accession>
<protein>
    <submittedName>
        <fullName evidence="1">Uncharacterized protein</fullName>
    </submittedName>
</protein>
<keyword evidence="2" id="KW-1185">Reference proteome</keyword>
<gene>
    <name evidence="1" type="ORF">LCL61_23145</name>
</gene>
<evidence type="ECO:0000313" key="1">
    <source>
        <dbReference type="EMBL" id="WYW18443.1"/>
    </source>
</evidence>
<evidence type="ECO:0000313" key="2">
    <source>
        <dbReference type="Proteomes" id="UP001456344"/>
    </source>
</evidence>
<proteinExistence type="predicted"/>
<organism evidence="1 2">
    <name type="scientific">Amycolatopsis coloradensis</name>
    <dbReference type="NCBI Taxonomy" id="76021"/>
    <lineage>
        <taxon>Bacteria</taxon>
        <taxon>Bacillati</taxon>
        <taxon>Actinomycetota</taxon>
        <taxon>Actinomycetes</taxon>
        <taxon>Pseudonocardiales</taxon>
        <taxon>Pseudonocardiaceae</taxon>
        <taxon>Amycolatopsis</taxon>
    </lineage>
</organism>
<dbReference type="EMBL" id="CP150484">
    <property type="protein sequence ID" value="WYW18443.1"/>
    <property type="molecule type" value="Genomic_DNA"/>
</dbReference>
<sequence>MDEEEAVRGARPTDPAEGADHRNPNSPEEQRKSVEQSGEAREGSAGERPDGRDS</sequence>